<evidence type="ECO:0000259" key="5">
    <source>
        <dbReference type="PROSITE" id="PS51462"/>
    </source>
</evidence>
<proteinExistence type="inferred from homology"/>
<evidence type="ECO:0000256" key="1">
    <source>
        <dbReference type="ARBA" id="ARBA00001946"/>
    </source>
</evidence>
<feature type="domain" description="Nudix hydrolase" evidence="5">
    <location>
        <begin position="1"/>
        <end position="130"/>
    </location>
</feature>
<name>A0A810KVT1_9ACTN</name>
<dbReference type="PROSITE" id="PS00893">
    <property type="entry name" value="NUDIX_BOX"/>
    <property type="match status" value="1"/>
</dbReference>
<dbReference type="InterPro" id="IPR000086">
    <property type="entry name" value="NUDIX_hydrolase_dom"/>
</dbReference>
<dbReference type="KEGG" id="aser:Asera_08930"/>
<evidence type="ECO:0000256" key="2">
    <source>
        <dbReference type="ARBA" id="ARBA00005582"/>
    </source>
</evidence>
<dbReference type="AlphaFoldDB" id="A0A810KVT1"/>
<evidence type="ECO:0000256" key="3">
    <source>
        <dbReference type="ARBA" id="ARBA00022801"/>
    </source>
</evidence>
<keyword evidence="7" id="KW-1185">Reference proteome</keyword>
<dbReference type="PRINTS" id="PR00502">
    <property type="entry name" value="NUDIXFAMILY"/>
</dbReference>
<dbReference type="PROSITE" id="PS51462">
    <property type="entry name" value="NUDIX"/>
    <property type="match status" value="1"/>
</dbReference>
<dbReference type="EMBL" id="AP023354">
    <property type="protein sequence ID" value="BCJ26785.1"/>
    <property type="molecule type" value="Genomic_DNA"/>
</dbReference>
<dbReference type="InterPro" id="IPR015797">
    <property type="entry name" value="NUDIX_hydrolase-like_dom_sf"/>
</dbReference>
<dbReference type="Gene3D" id="3.90.79.10">
    <property type="entry name" value="Nucleoside Triphosphate Pyrophosphohydrolase"/>
    <property type="match status" value="1"/>
</dbReference>
<comment type="similarity">
    <text evidence="2 4">Belongs to the Nudix hydrolase family.</text>
</comment>
<dbReference type="PANTHER" id="PTHR43046">
    <property type="entry name" value="GDP-MANNOSE MANNOSYL HYDROLASE"/>
    <property type="match status" value="1"/>
</dbReference>
<evidence type="ECO:0000256" key="4">
    <source>
        <dbReference type="RuleBase" id="RU003476"/>
    </source>
</evidence>
<organism evidence="6 7">
    <name type="scientific">Actinocatenispora sera</name>
    <dbReference type="NCBI Taxonomy" id="390989"/>
    <lineage>
        <taxon>Bacteria</taxon>
        <taxon>Bacillati</taxon>
        <taxon>Actinomycetota</taxon>
        <taxon>Actinomycetes</taxon>
        <taxon>Micromonosporales</taxon>
        <taxon>Micromonosporaceae</taxon>
        <taxon>Actinocatenispora</taxon>
    </lineage>
</organism>
<dbReference type="GO" id="GO:0016787">
    <property type="term" value="F:hydrolase activity"/>
    <property type="evidence" value="ECO:0007669"/>
    <property type="project" value="UniProtKB-KW"/>
</dbReference>
<evidence type="ECO:0000313" key="7">
    <source>
        <dbReference type="Proteomes" id="UP000680750"/>
    </source>
</evidence>
<dbReference type="InterPro" id="IPR020084">
    <property type="entry name" value="NUDIX_hydrolase_CS"/>
</dbReference>
<dbReference type="Pfam" id="PF00293">
    <property type="entry name" value="NUDIX"/>
    <property type="match status" value="1"/>
</dbReference>
<dbReference type="SUPFAM" id="SSF55811">
    <property type="entry name" value="Nudix"/>
    <property type="match status" value="1"/>
</dbReference>
<dbReference type="InterPro" id="IPR020476">
    <property type="entry name" value="Nudix_hydrolase"/>
</dbReference>
<comment type="cofactor">
    <cofactor evidence="1">
        <name>Mg(2+)</name>
        <dbReference type="ChEBI" id="CHEBI:18420"/>
    </cofactor>
</comment>
<accession>A0A810KVT1</accession>
<keyword evidence="3 4" id="KW-0378">Hydrolase</keyword>
<protein>
    <submittedName>
        <fullName evidence="6">DNA mismatch repair protein MutT</fullName>
    </submittedName>
</protein>
<gene>
    <name evidence="6" type="ORF">Asera_08930</name>
</gene>
<reference evidence="6" key="1">
    <citation type="submission" date="2020-08" db="EMBL/GenBank/DDBJ databases">
        <title>Whole genome shotgun sequence of Actinocatenispora sera NBRC 101916.</title>
        <authorList>
            <person name="Komaki H."/>
            <person name="Tamura T."/>
        </authorList>
    </citation>
    <scope>NUCLEOTIDE SEQUENCE</scope>
    <source>
        <strain evidence="6">NBRC 101916</strain>
    </source>
</reference>
<sequence length="158" mass="17072">MRRIAAVAGILVRDDRLLLVRQQFRVRGFWSLPGGTVEDGESLLAALSRELVEETGLRPGPVVRLAHVTELCTPSFLSTAHVFVVAGWSAVDGFAGDPAGEVVASEFVPLSTARERIATLPFPAMREPLLGYLSGDTDRFYSYVADGSLTEARRTVPG</sequence>
<dbReference type="PANTHER" id="PTHR43046:SF14">
    <property type="entry name" value="MUTT_NUDIX FAMILY PROTEIN"/>
    <property type="match status" value="1"/>
</dbReference>
<evidence type="ECO:0000313" key="6">
    <source>
        <dbReference type="EMBL" id="BCJ26785.1"/>
    </source>
</evidence>
<dbReference type="Proteomes" id="UP000680750">
    <property type="component" value="Chromosome"/>
</dbReference>